<dbReference type="SUPFAM" id="SSF52540">
    <property type="entry name" value="P-loop containing nucleoside triphosphate hydrolases"/>
    <property type="match status" value="1"/>
</dbReference>
<accession>A0AAV7A804</accession>
<proteinExistence type="predicted"/>
<dbReference type="Proteomes" id="UP000824782">
    <property type="component" value="Unassembled WGS sequence"/>
</dbReference>
<dbReference type="EMBL" id="WNYA01000009">
    <property type="protein sequence ID" value="KAG8556248.1"/>
    <property type="molecule type" value="Genomic_DNA"/>
</dbReference>
<keyword evidence="3" id="KW-1185">Reference proteome</keyword>
<dbReference type="GO" id="GO:0005524">
    <property type="term" value="F:ATP binding"/>
    <property type="evidence" value="ECO:0007669"/>
    <property type="project" value="InterPro"/>
</dbReference>
<evidence type="ECO:0000259" key="1">
    <source>
        <dbReference type="Pfam" id="PF00485"/>
    </source>
</evidence>
<reference evidence="2" key="1">
    <citation type="thesis" date="2020" institute="ProQuest LLC" country="789 East Eisenhower Parkway, Ann Arbor, MI, USA">
        <title>Comparative Genomics and Chromosome Evolution.</title>
        <authorList>
            <person name="Mudd A.B."/>
        </authorList>
    </citation>
    <scope>NUCLEOTIDE SEQUENCE</scope>
    <source>
        <strain evidence="2">237g6f4</strain>
        <tissue evidence="2">Blood</tissue>
    </source>
</reference>
<feature type="non-terminal residue" evidence="2">
    <location>
        <position position="90"/>
    </location>
</feature>
<evidence type="ECO:0000313" key="2">
    <source>
        <dbReference type="EMBL" id="KAG8556248.1"/>
    </source>
</evidence>
<dbReference type="PANTHER" id="PTHR10285">
    <property type="entry name" value="URIDINE KINASE"/>
    <property type="match status" value="1"/>
</dbReference>
<evidence type="ECO:0000313" key="3">
    <source>
        <dbReference type="Proteomes" id="UP000824782"/>
    </source>
</evidence>
<dbReference type="AlphaFoldDB" id="A0AAV7A804"/>
<comment type="caution">
    <text evidence="2">The sequence shown here is derived from an EMBL/GenBank/DDBJ whole genome shotgun (WGS) entry which is preliminary data.</text>
</comment>
<dbReference type="Pfam" id="PF00485">
    <property type="entry name" value="PRK"/>
    <property type="match status" value="1"/>
</dbReference>
<dbReference type="InterPro" id="IPR027417">
    <property type="entry name" value="P-loop_NTPase"/>
</dbReference>
<feature type="non-terminal residue" evidence="2">
    <location>
        <position position="1"/>
    </location>
</feature>
<organism evidence="2 3">
    <name type="scientific">Engystomops pustulosus</name>
    <name type="common">Tungara frog</name>
    <name type="synonym">Physalaemus pustulosus</name>
    <dbReference type="NCBI Taxonomy" id="76066"/>
    <lineage>
        <taxon>Eukaryota</taxon>
        <taxon>Metazoa</taxon>
        <taxon>Chordata</taxon>
        <taxon>Craniata</taxon>
        <taxon>Vertebrata</taxon>
        <taxon>Euteleostomi</taxon>
        <taxon>Amphibia</taxon>
        <taxon>Batrachia</taxon>
        <taxon>Anura</taxon>
        <taxon>Neobatrachia</taxon>
        <taxon>Hyloidea</taxon>
        <taxon>Leptodactylidae</taxon>
        <taxon>Leiuperinae</taxon>
        <taxon>Engystomops</taxon>
    </lineage>
</organism>
<name>A0AAV7A804_ENGPU</name>
<feature type="domain" description="Phosphoribulokinase/uridine kinase" evidence="1">
    <location>
        <begin position="2"/>
        <end position="87"/>
    </location>
</feature>
<gene>
    <name evidence="2" type="ORF">GDO81_017987</name>
</gene>
<protein>
    <recommendedName>
        <fullName evidence="1">Phosphoribulokinase/uridine kinase domain-containing protein</fullName>
    </recommendedName>
</protein>
<dbReference type="InterPro" id="IPR006083">
    <property type="entry name" value="PRK/URK"/>
</dbReference>
<dbReference type="GO" id="GO:0016301">
    <property type="term" value="F:kinase activity"/>
    <property type="evidence" value="ECO:0007669"/>
    <property type="project" value="InterPro"/>
</dbReference>
<sequence>QSSVCSKIVQLLGQNEVDHRQKQVVMISQDSFYQILTAEQKSKALKGQFNFDHPDAFDNGNYLKDLRESWKRKTVQIPVYDFVHTLKVKG</sequence>
<dbReference type="Gene3D" id="3.40.50.300">
    <property type="entry name" value="P-loop containing nucleotide triphosphate hydrolases"/>
    <property type="match status" value="1"/>
</dbReference>